<dbReference type="PANTHER" id="PTHR47655:SF3">
    <property type="entry name" value="ZN(II)2CYS6 TRANSCRIPTION FACTOR (EUROFUNG)"/>
    <property type="match status" value="1"/>
</dbReference>
<keyword evidence="4" id="KW-1185">Reference proteome</keyword>
<dbReference type="RefSeq" id="XP_056051957.1">
    <property type="nucleotide sequence ID" value="XM_056200070.1"/>
</dbReference>
<dbReference type="GO" id="GO:0000981">
    <property type="term" value="F:DNA-binding transcription factor activity, RNA polymerase II-specific"/>
    <property type="evidence" value="ECO:0007669"/>
    <property type="project" value="InterPro"/>
</dbReference>
<dbReference type="EMBL" id="JAJHUN010000009">
    <property type="protein sequence ID" value="KAJ4150243.1"/>
    <property type="molecule type" value="Genomic_DNA"/>
</dbReference>
<comment type="caution">
    <text evidence="3">The sequence shown here is derived from an EMBL/GenBank/DDBJ whole genome shotgun (WGS) entry which is preliminary data.</text>
</comment>
<keyword evidence="1" id="KW-0539">Nucleus</keyword>
<evidence type="ECO:0000313" key="3">
    <source>
        <dbReference type="EMBL" id="KAJ4150243.1"/>
    </source>
</evidence>
<protein>
    <recommendedName>
        <fullName evidence="5">Zn(2)-C6 fungal-type domain-containing protein</fullName>
    </recommendedName>
</protein>
<dbReference type="InterPro" id="IPR036864">
    <property type="entry name" value="Zn2-C6_fun-type_DNA-bd_sf"/>
</dbReference>
<dbReference type="PANTHER" id="PTHR47655">
    <property type="entry name" value="QUINIC ACID UTILIZATION ACTIVATOR"/>
    <property type="match status" value="1"/>
</dbReference>
<evidence type="ECO:0000256" key="1">
    <source>
        <dbReference type="ARBA" id="ARBA00023242"/>
    </source>
</evidence>
<reference evidence="3" key="1">
    <citation type="journal article" date="2023" name="Access Microbiol">
        <title>De-novo genome assembly for Akanthomyces muscarius, a biocontrol agent of insect agricultural pests.</title>
        <authorList>
            <person name="Erdos Z."/>
            <person name="Studholme D.J."/>
            <person name="Raymond B."/>
            <person name="Sharma M."/>
        </authorList>
    </citation>
    <scope>NUCLEOTIDE SEQUENCE</scope>
    <source>
        <strain evidence="3">Ve6</strain>
    </source>
</reference>
<dbReference type="Gene3D" id="4.10.240.10">
    <property type="entry name" value="Zn(2)-C6 fungal-type DNA-binding domain"/>
    <property type="match status" value="1"/>
</dbReference>
<evidence type="ECO:0000313" key="4">
    <source>
        <dbReference type="Proteomes" id="UP001144673"/>
    </source>
</evidence>
<dbReference type="KEGG" id="amus:LMH87_011001"/>
<organism evidence="3 4">
    <name type="scientific">Akanthomyces muscarius</name>
    <name type="common">Entomopathogenic fungus</name>
    <name type="synonym">Lecanicillium muscarium</name>
    <dbReference type="NCBI Taxonomy" id="2231603"/>
    <lineage>
        <taxon>Eukaryota</taxon>
        <taxon>Fungi</taxon>
        <taxon>Dikarya</taxon>
        <taxon>Ascomycota</taxon>
        <taxon>Pezizomycotina</taxon>
        <taxon>Sordariomycetes</taxon>
        <taxon>Hypocreomycetidae</taxon>
        <taxon>Hypocreales</taxon>
        <taxon>Cordycipitaceae</taxon>
        <taxon>Akanthomyces</taxon>
    </lineage>
</organism>
<evidence type="ECO:0008006" key="5">
    <source>
        <dbReference type="Google" id="ProtNLM"/>
    </source>
</evidence>
<feature type="compositionally biased region" description="Polar residues" evidence="2">
    <location>
        <begin position="112"/>
        <end position="138"/>
    </location>
</feature>
<dbReference type="SUPFAM" id="SSF57701">
    <property type="entry name" value="Zn2/Cys6 DNA-binding domain"/>
    <property type="match status" value="1"/>
</dbReference>
<dbReference type="CDD" id="cd00067">
    <property type="entry name" value="GAL4"/>
    <property type="match status" value="1"/>
</dbReference>
<dbReference type="InterPro" id="IPR001138">
    <property type="entry name" value="Zn2Cys6_DnaBD"/>
</dbReference>
<evidence type="ECO:0000256" key="2">
    <source>
        <dbReference type="SAM" id="MobiDB-lite"/>
    </source>
</evidence>
<dbReference type="GeneID" id="80898160"/>
<dbReference type="GO" id="GO:0008270">
    <property type="term" value="F:zinc ion binding"/>
    <property type="evidence" value="ECO:0007669"/>
    <property type="project" value="InterPro"/>
</dbReference>
<dbReference type="InterPro" id="IPR052783">
    <property type="entry name" value="Metabolic/Drug-Res_Regulator"/>
</dbReference>
<accession>A0A9W8UI20</accession>
<gene>
    <name evidence="3" type="ORF">LMH87_011001</name>
</gene>
<feature type="region of interest" description="Disordered" evidence="2">
    <location>
        <begin position="106"/>
        <end position="144"/>
    </location>
</feature>
<proteinExistence type="predicted"/>
<name>A0A9W8UI20_AKAMU</name>
<dbReference type="AlphaFoldDB" id="A0A9W8UI20"/>
<dbReference type="Proteomes" id="UP001144673">
    <property type="component" value="Chromosome 4"/>
</dbReference>
<sequence>MEGTQRYWEPVTHNNRKAKRRQRVRQACGRCRMKKIKCDNEMPQLPKGYTEALEDSQLVLTATVHKLYSLVRRGRQWTLEEPKLNSHDQPIAHDIAQLLGCMRRNDEIDQLAPQQNSAPDYSADNSSSSKFDYSPTSTDYKEAA</sequence>